<protein>
    <submittedName>
        <fullName evidence="13">Diguanylate cyclase/phosphodiesterase with PAS/PAC sensor(S)</fullName>
    </submittedName>
</protein>
<evidence type="ECO:0000256" key="6">
    <source>
        <dbReference type="ARBA" id="ARBA00023136"/>
    </source>
</evidence>
<feature type="transmembrane region" description="Helical" evidence="8">
    <location>
        <begin position="87"/>
        <end position="111"/>
    </location>
</feature>
<dbReference type="InterPro" id="IPR035919">
    <property type="entry name" value="EAL_sf"/>
</dbReference>
<dbReference type="NCBIfam" id="TIGR00836">
    <property type="entry name" value="amt"/>
    <property type="match status" value="1"/>
</dbReference>
<dbReference type="PANTHER" id="PTHR44757">
    <property type="entry name" value="DIGUANYLATE CYCLASE DGCP"/>
    <property type="match status" value="1"/>
</dbReference>
<dbReference type="Proteomes" id="UP000007844">
    <property type="component" value="Chromosome"/>
</dbReference>
<evidence type="ECO:0000313" key="14">
    <source>
        <dbReference type="Proteomes" id="UP000007844"/>
    </source>
</evidence>
<dbReference type="Gene3D" id="1.10.3430.10">
    <property type="entry name" value="Ammonium transporter AmtB like domains"/>
    <property type="match status" value="1"/>
</dbReference>
<organism evidence="13 14">
    <name type="scientific">Desulfocurvibacter africanus subsp. africanus str. Walvis Bay</name>
    <dbReference type="NCBI Taxonomy" id="690850"/>
    <lineage>
        <taxon>Bacteria</taxon>
        <taxon>Pseudomonadati</taxon>
        <taxon>Thermodesulfobacteriota</taxon>
        <taxon>Desulfovibrionia</taxon>
        <taxon>Desulfovibrionales</taxon>
        <taxon>Desulfovibrionaceae</taxon>
        <taxon>Desulfocurvibacter</taxon>
    </lineage>
</organism>
<dbReference type="InterPro" id="IPR000014">
    <property type="entry name" value="PAS"/>
</dbReference>
<dbReference type="PROSITE" id="PS50112">
    <property type="entry name" value="PAS"/>
    <property type="match status" value="2"/>
</dbReference>
<dbReference type="InterPro" id="IPR001610">
    <property type="entry name" value="PAC"/>
</dbReference>
<dbReference type="InterPro" id="IPR024041">
    <property type="entry name" value="NH4_transpt_AmtB-like_dom"/>
</dbReference>
<dbReference type="Gene3D" id="3.20.20.450">
    <property type="entry name" value="EAL domain"/>
    <property type="match status" value="1"/>
</dbReference>
<dbReference type="Gene3D" id="3.30.450.20">
    <property type="entry name" value="PAS domain"/>
    <property type="match status" value="3"/>
</dbReference>
<dbReference type="RefSeq" id="WP_014259431.1">
    <property type="nucleotide sequence ID" value="NC_016629.1"/>
</dbReference>
<dbReference type="eggNOG" id="COG5001">
    <property type="taxonomic scope" value="Bacteria"/>
</dbReference>
<keyword evidence="3" id="KW-0813">Transport</keyword>
<keyword evidence="5 8" id="KW-1133">Transmembrane helix</keyword>
<dbReference type="Pfam" id="PF00563">
    <property type="entry name" value="EAL"/>
    <property type="match status" value="1"/>
</dbReference>
<dbReference type="CDD" id="cd00130">
    <property type="entry name" value="PAS"/>
    <property type="match status" value="3"/>
</dbReference>
<dbReference type="InterPro" id="IPR035965">
    <property type="entry name" value="PAS-like_dom_sf"/>
</dbReference>
<accession>F3YYZ0</accession>
<sequence>MSYEPVDLLWVLMAASLVFLMQAGFMCLETGLTRTKNSINVAIKNLADFVISVFTFWAVGYGLMFGASMAGIVGWSHFALPLDGEPWLAAFFFFQAMFCGTATTIFSGAVAERMRFSAYVIVSFIVSALIYPLFGHWAWSGLGHGELTGWLGAMGFVDFAGSTVVHSVGGWVSLAALLVIGPRQGRFDAQGRPREMTASNLPLSVLGAMLLWFGWFGFNGGSTLALTADVPLIIARTTLAGAMGGLSCLGLGWLLTSVPRVAWLINGVLGGLVAITAGCHVVDATGAAIIGLVAGPVCLASERLLDRLRIDDAIGAVPVHLACGIWGTLAVALLGNPELIGTGLTRAGQLQVQILGIGTACGVSFVLTYLLLRLVNRVHPLRVSPDDEAVGLNISEHGARNDLADLFMAMDQQAATGDLSLRVPEEPFSEAGLIARRYNQVMDALESAVTKTEAIVRTAADAIVTFGGDSLLVMGCNPAAEAAFGYNQANLAGKPLSTILGGNGSGLMRELLAGRSLEVLCHRADGSRFPAEALVTEATTGSGRFCIGTFRDITERRRAEEILRSSKTMYKTLFENSGTALFVAETDGSICLVNSEFESFSGYSRDEIEALMTYRYFFMGEALETVERCHDLFREGVRRSPQSFEAVFIDRLGAGKPVYVTIAIFPGTSRALFSLMDLSDVKQAEQALVEQRAFFQELFESSPLGIMLLDTEGQILNVNRGLERLFGYGREELRGHFSRSALVPEERAMEAENFFRLVVAGRPFQSETWRKHKNGELIPVSVVGYPVLMEGKIKGVYSIFSDISERKAFEEQLTHQAFHDALTGLPNRLLFHERLERALERAKRRPDYRFAVLLVDLDRFKWVNDSLGHMAGDELLVGISRRMECCLRSMDTVARLGGDEFGVLLEEFRNHREIVQITKRILSVIEEPFIVEGTTVFTSASIGMVLRTREYMTAEDLLRDADIAMYRAKEMGKARFKVFNRLMHENAVRVLRLETELRHAVQNEELRVHYQPIVSVLSGRLEGFEALARWEHPERGLVQPAEFIPLAEETGLIVSLGKWILTEACRQLACWDVECPEACGLNMSVNISGKQLMQEDLVEFIQGVLRETGIAPQRLKLEITESVVMQDVKATVDKLNELKTLGVALVIDDFGTGYSSLSYLQRFPIDMLKIDRSFISGLQGTGDNLEIIRTILSLARNLGLGVVAEGVELASQLQTLRDLDCDEAQGFMFSRPVAREEAKALIRLLLAKN</sequence>
<reference evidence="13 14" key="1">
    <citation type="journal article" date="2011" name="J. Bacteriol.">
        <title>Genome sequence of the mercury-methylating and pleomorphic Desulfovibrio africanus Strain Walvis Bay.</title>
        <authorList>
            <person name="Brown S.D."/>
            <person name="Wall J.D."/>
            <person name="Kucken A.M."/>
            <person name="Gilmour C.C."/>
            <person name="Podar M."/>
            <person name="Brandt C.C."/>
            <person name="Teshima H."/>
            <person name="Detter J.C."/>
            <person name="Han C.S."/>
            <person name="Land M.L."/>
            <person name="Lucas S."/>
            <person name="Han J."/>
            <person name="Pennacchio L."/>
            <person name="Nolan M."/>
            <person name="Pitluck S."/>
            <person name="Woyke T."/>
            <person name="Goodwin L."/>
            <person name="Palumbo A.V."/>
            <person name="Elias D.A."/>
        </authorList>
    </citation>
    <scope>NUCLEOTIDE SEQUENCE [LARGE SCALE GENOMIC DNA]</scope>
    <source>
        <strain evidence="13 14">Walvis Bay</strain>
    </source>
</reference>
<dbReference type="InterPro" id="IPR029020">
    <property type="entry name" value="Ammonium/urea_transptr"/>
</dbReference>
<evidence type="ECO:0000256" key="5">
    <source>
        <dbReference type="ARBA" id="ARBA00022989"/>
    </source>
</evidence>
<dbReference type="SUPFAM" id="SSF141868">
    <property type="entry name" value="EAL domain-like"/>
    <property type="match status" value="1"/>
</dbReference>
<feature type="domain" description="PAC" evidence="10">
    <location>
        <begin position="515"/>
        <end position="565"/>
    </location>
</feature>
<feature type="transmembrane region" description="Helical" evidence="8">
    <location>
        <begin position="313"/>
        <end position="334"/>
    </location>
</feature>
<feature type="transmembrane region" description="Helical" evidence="8">
    <location>
        <begin position="201"/>
        <end position="218"/>
    </location>
</feature>
<feature type="transmembrane region" description="Helical" evidence="8">
    <location>
        <begin position="118"/>
        <end position="139"/>
    </location>
</feature>
<keyword evidence="6 8" id="KW-0472">Membrane</keyword>
<feature type="transmembrane region" description="Helical" evidence="8">
    <location>
        <begin position="354"/>
        <end position="372"/>
    </location>
</feature>
<evidence type="ECO:0000259" key="10">
    <source>
        <dbReference type="PROSITE" id="PS50113"/>
    </source>
</evidence>
<dbReference type="SMART" id="SM00267">
    <property type="entry name" value="GGDEF"/>
    <property type="match status" value="1"/>
</dbReference>
<dbReference type="Pfam" id="PF00909">
    <property type="entry name" value="Ammonium_transp"/>
    <property type="match status" value="1"/>
</dbReference>
<dbReference type="SMART" id="SM00052">
    <property type="entry name" value="EAL"/>
    <property type="match status" value="1"/>
</dbReference>
<dbReference type="InterPro" id="IPR013767">
    <property type="entry name" value="PAS_fold"/>
</dbReference>
<dbReference type="InterPro" id="IPR029787">
    <property type="entry name" value="Nucleotide_cyclase"/>
</dbReference>
<dbReference type="PROSITE" id="PS50113">
    <property type="entry name" value="PAC"/>
    <property type="match status" value="1"/>
</dbReference>
<dbReference type="GO" id="GO:0008519">
    <property type="term" value="F:ammonium channel activity"/>
    <property type="evidence" value="ECO:0007669"/>
    <property type="project" value="InterPro"/>
</dbReference>
<evidence type="ECO:0000313" key="13">
    <source>
        <dbReference type="EMBL" id="EGJ49635.1"/>
    </source>
</evidence>
<dbReference type="CDD" id="cd01948">
    <property type="entry name" value="EAL"/>
    <property type="match status" value="1"/>
</dbReference>
<dbReference type="InterPro" id="IPR052155">
    <property type="entry name" value="Biofilm_reg_signaling"/>
</dbReference>
<gene>
    <name evidence="13" type="ORF">Desaf_1296</name>
</gene>
<evidence type="ECO:0000259" key="12">
    <source>
        <dbReference type="PROSITE" id="PS50887"/>
    </source>
</evidence>
<dbReference type="PROSITE" id="PS50883">
    <property type="entry name" value="EAL"/>
    <property type="match status" value="1"/>
</dbReference>
<evidence type="ECO:0000259" key="11">
    <source>
        <dbReference type="PROSITE" id="PS50883"/>
    </source>
</evidence>
<evidence type="ECO:0000256" key="1">
    <source>
        <dbReference type="ARBA" id="ARBA00004141"/>
    </source>
</evidence>
<dbReference type="Gene3D" id="3.30.70.270">
    <property type="match status" value="1"/>
</dbReference>
<comment type="subcellular location">
    <subcellularLocation>
        <location evidence="1">Membrane</location>
        <topology evidence="1">Multi-pass membrane protein</topology>
    </subcellularLocation>
</comment>
<evidence type="ECO:0000256" key="3">
    <source>
        <dbReference type="ARBA" id="ARBA00022448"/>
    </source>
</evidence>
<feature type="transmembrane region" description="Helical" evidence="8">
    <location>
        <begin position="159"/>
        <end position="180"/>
    </location>
</feature>
<dbReference type="CDD" id="cd01949">
    <property type="entry name" value="GGDEF"/>
    <property type="match status" value="1"/>
</dbReference>
<dbReference type="InterPro" id="IPR018047">
    <property type="entry name" value="Ammonium_transpt_CS"/>
</dbReference>
<feature type="transmembrane region" description="Helical" evidence="8">
    <location>
        <begin position="49"/>
        <end position="75"/>
    </location>
</feature>
<feature type="transmembrane region" description="Helical" evidence="8">
    <location>
        <begin position="6"/>
        <end position="28"/>
    </location>
</feature>
<dbReference type="KEGG" id="daf:Desaf_1296"/>
<feature type="transmembrane region" description="Helical" evidence="8">
    <location>
        <begin position="230"/>
        <end position="254"/>
    </location>
</feature>
<evidence type="ECO:0000256" key="4">
    <source>
        <dbReference type="ARBA" id="ARBA00022692"/>
    </source>
</evidence>
<dbReference type="NCBIfam" id="TIGR00229">
    <property type="entry name" value="sensory_box"/>
    <property type="match status" value="3"/>
</dbReference>
<evidence type="ECO:0000256" key="8">
    <source>
        <dbReference type="SAM" id="Phobius"/>
    </source>
</evidence>
<evidence type="ECO:0000256" key="7">
    <source>
        <dbReference type="ARBA" id="ARBA00023177"/>
    </source>
</evidence>
<dbReference type="SUPFAM" id="SSF111352">
    <property type="entry name" value="Ammonium transporter"/>
    <property type="match status" value="1"/>
</dbReference>
<dbReference type="InterPro" id="IPR000700">
    <property type="entry name" value="PAS-assoc_C"/>
</dbReference>
<dbReference type="NCBIfam" id="TIGR00254">
    <property type="entry name" value="GGDEF"/>
    <property type="match status" value="1"/>
</dbReference>
<dbReference type="SMART" id="SM00086">
    <property type="entry name" value="PAC"/>
    <property type="match status" value="3"/>
</dbReference>
<dbReference type="AlphaFoldDB" id="F3YYZ0"/>
<dbReference type="FunFam" id="3.20.20.450:FF:000001">
    <property type="entry name" value="Cyclic di-GMP phosphodiesterase yahA"/>
    <property type="match status" value="1"/>
</dbReference>
<feature type="domain" description="GGDEF" evidence="12">
    <location>
        <begin position="848"/>
        <end position="981"/>
    </location>
</feature>
<keyword evidence="14" id="KW-1185">Reference proteome</keyword>
<dbReference type="Pfam" id="PF00990">
    <property type="entry name" value="GGDEF"/>
    <property type="match status" value="1"/>
</dbReference>
<dbReference type="SMART" id="SM00091">
    <property type="entry name" value="PAS"/>
    <property type="match status" value="3"/>
</dbReference>
<evidence type="ECO:0000259" key="9">
    <source>
        <dbReference type="PROSITE" id="PS50112"/>
    </source>
</evidence>
<dbReference type="PROSITE" id="PS01219">
    <property type="entry name" value="AMMONIUM_TRANSP"/>
    <property type="match status" value="1"/>
</dbReference>
<dbReference type="HOGENOM" id="CLU_000445_33_6_7"/>
<dbReference type="PROSITE" id="PS50887">
    <property type="entry name" value="GGDEF"/>
    <property type="match status" value="1"/>
</dbReference>
<dbReference type="GO" id="GO:0016020">
    <property type="term" value="C:membrane"/>
    <property type="evidence" value="ECO:0007669"/>
    <property type="project" value="UniProtKB-SubCell"/>
</dbReference>
<dbReference type="PANTHER" id="PTHR44757:SF2">
    <property type="entry name" value="BIOFILM ARCHITECTURE MAINTENANCE PROTEIN MBAA"/>
    <property type="match status" value="1"/>
</dbReference>
<dbReference type="InterPro" id="IPR000160">
    <property type="entry name" value="GGDEF_dom"/>
</dbReference>
<feature type="transmembrane region" description="Helical" evidence="8">
    <location>
        <begin position="261"/>
        <end position="278"/>
    </location>
</feature>
<dbReference type="eggNOG" id="COG0004">
    <property type="taxonomic scope" value="Bacteria"/>
</dbReference>
<name>F3YYZ0_DESAF</name>
<keyword evidence="7" id="KW-0924">Ammonia transport</keyword>
<dbReference type="InterPro" id="IPR001633">
    <property type="entry name" value="EAL_dom"/>
</dbReference>
<dbReference type="SUPFAM" id="SSF55785">
    <property type="entry name" value="PYP-like sensor domain (PAS domain)"/>
    <property type="match status" value="3"/>
</dbReference>
<dbReference type="SUPFAM" id="SSF55073">
    <property type="entry name" value="Nucleotide cyclase"/>
    <property type="match status" value="1"/>
</dbReference>
<dbReference type="Pfam" id="PF13426">
    <property type="entry name" value="PAS_9"/>
    <property type="match status" value="1"/>
</dbReference>
<dbReference type="Pfam" id="PF00989">
    <property type="entry name" value="PAS"/>
    <property type="match status" value="1"/>
</dbReference>
<dbReference type="Pfam" id="PF08448">
    <property type="entry name" value="PAS_4"/>
    <property type="match status" value="1"/>
</dbReference>
<evidence type="ECO:0000256" key="2">
    <source>
        <dbReference type="ARBA" id="ARBA00005887"/>
    </source>
</evidence>
<proteinExistence type="inferred from homology"/>
<feature type="domain" description="PAS" evidence="9">
    <location>
        <begin position="691"/>
        <end position="762"/>
    </location>
</feature>
<dbReference type="GO" id="GO:0006355">
    <property type="term" value="P:regulation of DNA-templated transcription"/>
    <property type="evidence" value="ECO:0007669"/>
    <property type="project" value="InterPro"/>
</dbReference>
<keyword evidence="4 8" id="KW-0812">Transmembrane</keyword>
<feature type="domain" description="PAS" evidence="9">
    <location>
        <begin position="566"/>
        <end position="640"/>
    </location>
</feature>
<dbReference type="InterPro" id="IPR013656">
    <property type="entry name" value="PAS_4"/>
</dbReference>
<dbReference type="InterPro" id="IPR043128">
    <property type="entry name" value="Rev_trsase/Diguanyl_cyclase"/>
</dbReference>
<feature type="domain" description="EAL" evidence="11">
    <location>
        <begin position="990"/>
        <end position="1246"/>
    </location>
</feature>
<dbReference type="STRING" id="690850.Desaf_1296"/>
<dbReference type="InterPro" id="IPR001905">
    <property type="entry name" value="Ammonium_transpt"/>
</dbReference>
<dbReference type="EMBL" id="CP003221">
    <property type="protein sequence ID" value="EGJ49635.1"/>
    <property type="molecule type" value="Genomic_DNA"/>
</dbReference>
<comment type="similarity">
    <text evidence="2">Belongs to the ammonia transporter channel (TC 1.A.11.2) family.</text>
</comment>